<gene>
    <name evidence="1" type="ordered locus">BN117_2240</name>
</gene>
<dbReference type="AlphaFoldDB" id="K0MFM3"/>
<organism evidence="1 2">
    <name type="scientific">Bordetella parapertussis (strain Bpp5)</name>
    <dbReference type="NCBI Taxonomy" id="1208660"/>
    <lineage>
        <taxon>Bacteria</taxon>
        <taxon>Pseudomonadati</taxon>
        <taxon>Pseudomonadota</taxon>
        <taxon>Betaproteobacteria</taxon>
        <taxon>Burkholderiales</taxon>
        <taxon>Alcaligenaceae</taxon>
        <taxon>Bordetella</taxon>
    </lineage>
</organism>
<evidence type="ECO:0008006" key="3">
    <source>
        <dbReference type="Google" id="ProtNLM"/>
    </source>
</evidence>
<accession>K0MFM3</accession>
<name>K0MFM3_BORPB</name>
<evidence type="ECO:0000313" key="2">
    <source>
        <dbReference type="Proteomes" id="UP000008035"/>
    </source>
</evidence>
<dbReference type="RefSeq" id="WP_015039761.1">
    <property type="nucleotide sequence ID" value="NC_018828.1"/>
</dbReference>
<evidence type="ECO:0000313" key="1">
    <source>
        <dbReference type="EMBL" id="CCJ49573.1"/>
    </source>
</evidence>
<protein>
    <recommendedName>
        <fullName evidence="3">Phage protein</fullName>
    </recommendedName>
</protein>
<dbReference type="HOGENOM" id="CLU_015014_0_0_4"/>
<dbReference type="KEGG" id="bpar:BN117_2240"/>
<sequence length="854" mass="91365">MPTVPTYDSFQATPNTLPQARIGMPEIPDVAGQQLGRGMSNLGQHLTAIATDMQREANATVAKDIDTQVTASYSEALYNPESGYMVQQGKNAVLGFEQTVQGLQDIRRKALEGVKSPAVRQMIEPVLNTRMQHALDAVARHSGQENRNYQIQTADSRATVSLQDAAMNYADDGRFAQAIAVAREETATLARLNGWDEATAQLQATKYQDHGFKMRYEAWRITDPAAAFAHFRRNAEQISPLAREQIGSQLFHAAAPVLAAQYNAAGGSGVVPSAQGVADPTAPRGVRNNNPGNIMKGGDNWQGEVQGNDPRYATFATPEAGIRAMGKTLLTYQEKHGLNSVEAIVARWAPATENNTVAYVATVAKEMGVKPDAALNLRDGDTLAKLTRAMIRVENGNQPYTDQQIATGLAAATKGSPLPKASASAQGDPTGPTGYHELDTLPADWRLHVLQLARSQSHQQMSEARESLRGRVNDATAAYLSNGFAPDAPNEGEFIQAYGQAEGVKRYAELQGVAKLGQTLQQVKTLPTAALVNMVKTAKPTPGDGFAVRQQNYEKLVEAIGQVQKARADDPVAYAIQVGGYGVRPIERFNDPKGFVPELSRRAGVARQMATDYGTPLQVMTKPEADAFAEYISSLQAPDKARVLGQVFTATGAAGIQSISTQLKDKHQSVAIAGMLTSFNTTAGNSAALLYLQGREAIEQKRAKIDETAEIGTKAEIYKTIDGVYQTPQGRDAAAEAAFGIFAKFKADGGGDVAQAVRIATGGIMEHNGSKIAKPYGWQDSQFRDALRNRVSVALAAQGGEYLVGGNRVSAADFGKMLPGARLQTYGQGSYLVMAGNDVVRTPGGAPFILKVGE</sequence>
<dbReference type="EMBL" id="HE965803">
    <property type="protein sequence ID" value="CCJ49573.1"/>
    <property type="molecule type" value="Genomic_DNA"/>
</dbReference>
<proteinExistence type="predicted"/>
<dbReference type="Proteomes" id="UP000008035">
    <property type="component" value="Chromosome"/>
</dbReference>
<reference evidence="1 2" key="1">
    <citation type="journal article" date="2012" name="BMC Genomics">
        <title>Comparative genomics of the classical Bordetella subspecies: the evolution and exchange of virulence-associated diversity amongst closely related pathogens.</title>
        <authorList>
            <person name="Park J."/>
            <person name="Zhang Y."/>
            <person name="Buboltz A.M."/>
            <person name="Zhang X."/>
            <person name="Schuster S.C."/>
            <person name="Ahuja U."/>
            <person name="Liu M."/>
            <person name="Miller J.F."/>
            <person name="Sebaihia M."/>
            <person name="Bentley S.D."/>
            <person name="Parkhill J."/>
            <person name="Harvill E.T."/>
        </authorList>
    </citation>
    <scope>NUCLEOTIDE SEQUENCE [LARGE SCALE GENOMIC DNA]</scope>
    <source>
        <strain evidence="1 2">Bpp5</strain>
    </source>
</reference>